<evidence type="ECO:0000313" key="2">
    <source>
        <dbReference type="Proteomes" id="UP000319296"/>
    </source>
</evidence>
<gene>
    <name evidence="1" type="ORF">EVG15_09255</name>
</gene>
<sequence length="79" mass="9244">MNKYVNVKRINITLDKELAEDLELFTKELNQKKSKIIENALIFYFDSIDTKIAEKRLKQLEDKEILTIPAADVYNKLGI</sequence>
<proteinExistence type="predicted"/>
<dbReference type="InterPro" id="IPR013321">
    <property type="entry name" value="Arc_rbn_hlx_hlx"/>
</dbReference>
<accession>A0A519BKI3</accession>
<dbReference type="InterPro" id="IPR010985">
    <property type="entry name" value="Ribbon_hlx_hlx"/>
</dbReference>
<reference evidence="1 2" key="1">
    <citation type="journal article" date="2019" name="ISME J.">
        <title>Insights into ecological role of a new deltaproteobacterial order Candidatus Acidulodesulfobacterales by metagenomics and metatranscriptomics.</title>
        <authorList>
            <person name="Tan S."/>
            <person name="Liu J."/>
            <person name="Fang Y."/>
            <person name="Hedlund B.P."/>
            <person name="Lian Z.H."/>
            <person name="Huang L.Y."/>
            <person name="Li J.T."/>
            <person name="Huang L.N."/>
            <person name="Li W.J."/>
            <person name="Jiang H.C."/>
            <person name="Dong H.L."/>
            <person name="Shu W.S."/>
        </authorList>
    </citation>
    <scope>NUCLEOTIDE SEQUENCE [LARGE SCALE GENOMIC DNA]</scope>
    <source>
        <strain evidence="1">AP1</strain>
    </source>
</reference>
<dbReference type="GO" id="GO:0006355">
    <property type="term" value="P:regulation of DNA-templated transcription"/>
    <property type="evidence" value="ECO:0007669"/>
    <property type="project" value="InterPro"/>
</dbReference>
<organism evidence="1 2">
    <name type="scientific">Candidatus Acididesulfobacter diazotrophicus</name>
    <dbReference type="NCBI Taxonomy" id="2597226"/>
    <lineage>
        <taxon>Bacteria</taxon>
        <taxon>Deltaproteobacteria</taxon>
        <taxon>Candidatus Acidulodesulfobacterales</taxon>
        <taxon>Candidatus Acididesulfobacter</taxon>
    </lineage>
</organism>
<evidence type="ECO:0000313" key="1">
    <source>
        <dbReference type="EMBL" id="RZD17775.1"/>
    </source>
</evidence>
<name>A0A519BKI3_9DELT</name>
<dbReference type="Gene3D" id="1.10.1220.10">
    <property type="entry name" value="Met repressor-like"/>
    <property type="match status" value="1"/>
</dbReference>
<comment type="caution">
    <text evidence="1">The sequence shown here is derived from an EMBL/GenBank/DDBJ whole genome shotgun (WGS) entry which is preliminary data.</text>
</comment>
<protein>
    <submittedName>
        <fullName evidence="1">CopG family transcriptional regulator</fullName>
    </submittedName>
</protein>
<dbReference type="AlphaFoldDB" id="A0A519BKI3"/>
<dbReference type="Proteomes" id="UP000319296">
    <property type="component" value="Unassembled WGS sequence"/>
</dbReference>
<dbReference type="EMBL" id="SGBB01000022">
    <property type="protein sequence ID" value="RZD17775.1"/>
    <property type="molecule type" value="Genomic_DNA"/>
</dbReference>
<dbReference type="SUPFAM" id="SSF47598">
    <property type="entry name" value="Ribbon-helix-helix"/>
    <property type="match status" value="1"/>
</dbReference>